<dbReference type="GO" id="GO:0006298">
    <property type="term" value="P:mismatch repair"/>
    <property type="evidence" value="ECO:0007669"/>
    <property type="project" value="InterPro"/>
</dbReference>
<name>A0AAX2RVU8_BURCE</name>
<evidence type="ECO:0008006" key="9">
    <source>
        <dbReference type="Google" id="ProtNLM"/>
    </source>
</evidence>
<keyword evidence="4" id="KW-0378">Hydrolase</keyword>
<dbReference type="InterPro" id="IPR011335">
    <property type="entry name" value="Restrct_endonuc-II-like"/>
</dbReference>
<evidence type="ECO:0000256" key="5">
    <source>
        <dbReference type="ARBA" id="ARBA00023204"/>
    </source>
</evidence>
<dbReference type="GO" id="GO:0004519">
    <property type="term" value="F:endonuclease activity"/>
    <property type="evidence" value="ECO:0007669"/>
    <property type="project" value="UniProtKB-KW"/>
</dbReference>
<dbReference type="AlphaFoldDB" id="A0AAX2RVU8"/>
<dbReference type="Gene3D" id="3.40.960.10">
    <property type="entry name" value="VSR Endonuclease"/>
    <property type="match status" value="1"/>
</dbReference>
<evidence type="ECO:0000256" key="3">
    <source>
        <dbReference type="ARBA" id="ARBA00022763"/>
    </source>
</evidence>
<keyword evidence="5" id="KW-0234">DNA repair</keyword>
<protein>
    <recommendedName>
        <fullName evidence="9">Very short patch repair endonuclease</fullName>
    </recommendedName>
</protein>
<comment type="caution">
    <text evidence="7">The sequence shown here is derived from an EMBL/GenBank/DDBJ whole genome shotgun (WGS) entry which is preliminary data.</text>
</comment>
<dbReference type="GO" id="GO:0016787">
    <property type="term" value="F:hydrolase activity"/>
    <property type="evidence" value="ECO:0007669"/>
    <property type="project" value="UniProtKB-KW"/>
</dbReference>
<keyword evidence="1" id="KW-0540">Nuclease</keyword>
<accession>A0AAX2RVU8</accession>
<comment type="similarity">
    <text evidence="6">Belongs to the Vsr family.</text>
</comment>
<organism evidence="7 8">
    <name type="scientific">Burkholderia cepacia</name>
    <name type="common">Pseudomonas cepacia</name>
    <dbReference type="NCBI Taxonomy" id="292"/>
    <lineage>
        <taxon>Bacteria</taxon>
        <taxon>Pseudomonadati</taxon>
        <taxon>Pseudomonadota</taxon>
        <taxon>Betaproteobacteria</taxon>
        <taxon>Burkholderiales</taxon>
        <taxon>Burkholderiaceae</taxon>
        <taxon>Burkholderia</taxon>
        <taxon>Burkholderia cepacia complex</taxon>
    </lineage>
</organism>
<proteinExistence type="inferred from homology"/>
<evidence type="ECO:0000256" key="6">
    <source>
        <dbReference type="ARBA" id="ARBA00029466"/>
    </source>
</evidence>
<reference evidence="7 8" key="1">
    <citation type="submission" date="2019-03" db="EMBL/GenBank/DDBJ databases">
        <title>Burkholderia cepacia outbreak.</title>
        <authorList>
            <person name="Farzana R."/>
            <person name="Walsh T.R."/>
        </authorList>
    </citation>
    <scope>NUCLEOTIDE SEQUENCE [LARGE SCALE GENOMIC DNA]</scope>
    <source>
        <strain evidence="8">d13</strain>
    </source>
</reference>
<keyword evidence="3" id="KW-0227">DNA damage</keyword>
<evidence type="ECO:0000256" key="4">
    <source>
        <dbReference type="ARBA" id="ARBA00022801"/>
    </source>
</evidence>
<dbReference type="InterPro" id="IPR004603">
    <property type="entry name" value="DNA_mismatch_endonuc_vsr"/>
</dbReference>
<dbReference type="Pfam" id="PF03852">
    <property type="entry name" value="Vsr"/>
    <property type="match status" value="1"/>
</dbReference>
<dbReference type="Proteomes" id="UP000298234">
    <property type="component" value="Unassembled WGS sequence"/>
</dbReference>
<sequence>MSRRKVIFVHGCFWHGHACKRGARVPKTNTDYWKGKIAQNVNRDTPNEARLAASGWEILTVWECELVRPDELRAKLQAFLAANISR</sequence>
<evidence type="ECO:0000256" key="2">
    <source>
        <dbReference type="ARBA" id="ARBA00022759"/>
    </source>
</evidence>
<evidence type="ECO:0000256" key="1">
    <source>
        <dbReference type="ARBA" id="ARBA00022722"/>
    </source>
</evidence>
<keyword evidence="2" id="KW-0255">Endonuclease</keyword>
<evidence type="ECO:0000313" key="8">
    <source>
        <dbReference type="Proteomes" id="UP000298234"/>
    </source>
</evidence>
<dbReference type="EMBL" id="SNSQ01000002">
    <property type="protein sequence ID" value="TEU54098.1"/>
    <property type="molecule type" value="Genomic_DNA"/>
</dbReference>
<dbReference type="SUPFAM" id="SSF52980">
    <property type="entry name" value="Restriction endonuclease-like"/>
    <property type="match status" value="1"/>
</dbReference>
<gene>
    <name evidence="7" type="ORF">E3D37_02575</name>
</gene>
<evidence type="ECO:0000313" key="7">
    <source>
        <dbReference type="EMBL" id="TEU54098.1"/>
    </source>
</evidence>